<organism evidence="1 2">
    <name type="scientific">Limosilactobacillus ingluviei DSM 15946</name>
    <dbReference type="NCBI Taxonomy" id="1423760"/>
    <lineage>
        <taxon>Bacteria</taxon>
        <taxon>Bacillati</taxon>
        <taxon>Bacillota</taxon>
        <taxon>Bacilli</taxon>
        <taxon>Lactobacillales</taxon>
        <taxon>Lactobacillaceae</taxon>
        <taxon>Limosilactobacillus</taxon>
    </lineage>
</organism>
<dbReference type="AlphaFoldDB" id="A0A0R1UHS4"/>
<dbReference type="EMBL" id="AZFK01000004">
    <property type="protein sequence ID" value="KRL92452.1"/>
    <property type="molecule type" value="Genomic_DNA"/>
</dbReference>
<name>A0A0R1UHS4_9LACO</name>
<comment type="caution">
    <text evidence="1">The sequence shown here is derived from an EMBL/GenBank/DDBJ whole genome shotgun (WGS) entry which is preliminary data.</text>
</comment>
<dbReference type="PATRIC" id="fig|1423760.3.peg.1988"/>
<dbReference type="RefSeq" id="WP_235807562.1">
    <property type="nucleotide sequence ID" value="NZ_AZFK01000004.1"/>
</dbReference>
<reference evidence="1 2" key="1">
    <citation type="journal article" date="2015" name="Genome Announc.">
        <title>Expanding the biotechnology potential of lactobacilli through comparative genomics of 213 strains and associated genera.</title>
        <authorList>
            <person name="Sun Z."/>
            <person name="Harris H.M."/>
            <person name="McCann A."/>
            <person name="Guo C."/>
            <person name="Argimon S."/>
            <person name="Zhang W."/>
            <person name="Yang X."/>
            <person name="Jeffery I.B."/>
            <person name="Cooney J.C."/>
            <person name="Kagawa T.F."/>
            <person name="Liu W."/>
            <person name="Song Y."/>
            <person name="Salvetti E."/>
            <person name="Wrobel A."/>
            <person name="Rasinkangas P."/>
            <person name="Parkhill J."/>
            <person name="Rea M.C."/>
            <person name="O'Sullivan O."/>
            <person name="Ritari J."/>
            <person name="Douillard F.P."/>
            <person name="Paul Ross R."/>
            <person name="Yang R."/>
            <person name="Briner A.E."/>
            <person name="Felis G.E."/>
            <person name="de Vos W.M."/>
            <person name="Barrangou R."/>
            <person name="Klaenhammer T.R."/>
            <person name="Caufield P.W."/>
            <person name="Cui Y."/>
            <person name="Zhang H."/>
            <person name="O'Toole P.W."/>
        </authorList>
    </citation>
    <scope>NUCLEOTIDE SEQUENCE [LARGE SCALE GENOMIC DNA]</scope>
    <source>
        <strain evidence="1 2">DSM 15946</strain>
    </source>
</reference>
<proteinExistence type="predicted"/>
<dbReference type="Gene3D" id="3.30.160.250">
    <property type="match status" value="1"/>
</dbReference>
<evidence type="ECO:0000313" key="1">
    <source>
        <dbReference type="EMBL" id="KRL92452.1"/>
    </source>
</evidence>
<dbReference type="Proteomes" id="UP000050816">
    <property type="component" value="Unassembled WGS sequence"/>
</dbReference>
<evidence type="ECO:0008006" key="3">
    <source>
        <dbReference type="Google" id="ProtNLM"/>
    </source>
</evidence>
<evidence type="ECO:0000313" key="2">
    <source>
        <dbReference type="Proteomes" id="UP000050816"/>
    </source>
</evidence>
<protein>
    <recommendedName>
        <fullName evidence="3">HicB-like antitoxin of toxin-antitoxin system domain-containing protein</fullName>
    </recommendedName>
</protein>
<gene>
    <name evidence="1" type="ORF">FC43_GL001899</name>
</gene>
<sequence>MEHSLVTYPAIVEQGAQQTRVHFPDLPAADVVDADYYQALMRAQLGLAIVIIDLESHHEPVPAPSEPTTLAPLLNTPEARIELITTDLDEY</sequence>
<accession>A0A0R1UHS4</accession>